<gene>
    <name evidence="2" type="ORF">T01_15183</name>
    <name evidence="1" type="ORF">T01_8330</name>
</gene>
<dbReference type="Proteomes" id="UP000054776">
    <property type="component" value="Unassembled WGS sequence"/>
</dbReference>
<dbReference type="EMBL" id="JYDH01001213">
    <property type="protein sequence ID" value="KRY25062.1"/>
    <property type="molecule type" value="Genomic_DNA"/>
</dbReference>
<protein>
    <submittedName>
        <fullName evidence="2">Uncharacterized protein</fullName>
    </submittedName>
</protein>
<name>A0A0V1AL78_TRISP</name>
<comment type="caution">
    <text evidence="2">The sequence shown here is derived from an EMBL/GenBank/DDBJ whole genome shotgun (WGS) entry which is preliminary data.</text>
</comment>
<sequence length="33" mass="3768">MSSTYVLSFFFCQTYVCSSNGYIDVVLVCLQHL</sequence>
<evidence type="ECO:0000313" key="1">
    <source>
        <dbReference type="EMBL" id="KRY25062.1"/>
    </source>
</evidence>
<accession>A0A0V1AL78</accession>
<proteinExistence type="predicted"/>
<evidence type="ECO:0000313" key="2">
    <source>
        <dbReference type="EMBL" id="KRY25574.1"/>
    </source>
</evidence>
<organism evidence="2 3">
    <name type="scientific">Trichinella spiralis</name>
    <name type="common">Trichina worm</name>
    <dbReference type="NCBI Taxonomy" id="6334"/>
    <lineage>
        <taxon>Eukaryota</taxon>
        <taxon>Metazoa</taxon>
        <taxon>Ecdysozoa</taxon>
        <taxon>Nematoda</taxon>
        <taxon>Enoplea</taxon>
        <taxon>Dorylaimia</taxon>
        <taxon>Trichinellida</taxon>
        <taxon>Trichinellidae</taxon>
        <taxon>Trichinella</taxon>
    </lineage>
</organism>
<evidence type="ECO:0000313" key="3">
    <source>
        <dbReference type="Proteomes" id="UP000054776"/>
    </source>
</evidence>
<dbReference type="EMBL" id="JYDH01000866">
    <property type="protein sequence ID" value="KRY25574.1"/>
    <property type="molecule type" value="Genomic_DNA"/>
</dbReference>
<keyword evidence="3" id="KW-1185">Reference proteome</keyword>
<dbReference type="AlphaFoldDB" id="A0A0V1AL78"/>
<dbReference type="InParanoid" id="A0A0V1AL78"/>
<reference evidence="2 3" key="1">
    <citation type="submission" date="2015-01" db="EMBL/GenBank/DDBJ databases">
        <title>Evolution of Trichinella species and genotypes.</title>
        <authorList>
            <person name="Korhonen P.K."/>
            <person name="Edoardo P."/>
            <person name="Giuseppe L.R."/>
            <person name="Gasser R.B."/>
        </authorList>
    </citation>
    <scope>NUCLEOTIDE SEQUENCE [LARGE SCALE GENOMIC DNA]</scope>
    <source>
        <strain evidence="2">ISS3</strain>
    </source>
</reference>